<evidence type="ECO:0000313" key="1">
    <source>
        <dbReference type="EMBL" id="SVA52216.1"/>
    </source>
</evidence>
<evidence type="ECO:0008006" key="2">
    <source>
        <dbReference type="Google" id="ProtNLM"/>
    </source>
</evidence>
<accession>A0A381WI74</accession>
<proteinExistence type="predicted"/>
<gene>
    <name evidence="1" type="ORF">METZ01_LOCUS105070</name>
</gene>
<organism evidence="1">
    <name type="scientific">marine metagenome</name>
    <dbReference type="NCBI Taxonomy" id="408172"/>
    <lineage>
        <taxon>unclassified sequences</taxon>
        <taxon>metagenomes</taxon>
        <taxon>ecological metagenomes</taxon>
    </lineage>
</organism>
<protein>
    <recommendedName>
        <fullName evidence="2">Fe2OG dioxygenase domain-containing protein</fullName>
    </recommendedName>
</protein>
<dbReference type="EMBL" id="UINC01011892">
    <property type="protein sequence ID" value="SVA52216.1"/>
    <property type="molecule type" value="Genomic_DNA"/>
</dbReference>
<dbReference type="Gene3D" id="2.60.120.590">
    <property type="entry name" value="Alpha-ketoglutarate-dependent dioxygenase AlkB-like"/>
    <property type="match status" value="1"/>
</dbReference>
<name>A0A381WI74_9ZZZZ</name>
<sequence length="187" mass="20640">MATDLDRFCSRLDSRQLISALGRLPAEQSLAVPCLDEHERQTLVSLVDSLTYRSASPVMGGATTPVYQDFELCYDIPPDHQLWELARYLEKRIATTIKKAGLQGHDALQFNDLIVQNYPPGCQGITPHRDHVRYRIVVAIFLLTGDGNFCTCDDRKGVGAKTIPAVPGDLLLMTAPGLVEEKPGPLH</sequence>
<dbReference type="InterPro" id="IPR037151">
    <property type="entry name" value="AlkB-like_sf"/>
</dbReference>
<dbReference type="AlphaFoldDB" id="A0A381WI74"/>
<reference evidence="1" key="1">
    <citation type="submission" date="2018-05" db="EMBL/GenBank/DDBJ databases">
        <authorList>
            <person name="Lanie J.A."/>
            <person name="Ng W.-L."/>
            <person name="Kazmierczak K.M."/>
            <person name="Andrzejewski T.M."/>
            <person name="Davidsen T.M."/>
            <person name="Wayne K.J."/>
            <person name="Tettelin H."/>
            <person name="Glass J.I."/>
            <person name="Rusch D."/>
            <person name="Podicherti R."/>
            <person name="Tsui H.-C.T."/>
            <person name="Winkler M.E."/>
        </authorList>
    </citation>
    <scope>NUCLEOTIDE SEQUENCE</scope>
</reference>
<feature type="non-terminal residue" evidence="1">
    <location>
        <position position="187"/>
    </location>
</feature>
<dbReference type="SUPFAM" id="SSF51197">
    <property type="entry name" value="Clavaminate synthase-like"/>
    <property type="match status" value="1"/>
</dbReference>